<organism evidence="3 4">
    <name type="scientific">Steinernema glaseri</name>
    <dbReference type="NCBI Taxonomy" id="37863"/>
    <lineage>
        <taxon>Eukaryota</taxon>
        <taxon>Metazoa</taxon>
        <taxon>Ecdysozoa</taxon>
        <taxon>Nematoda</taxon>
        <taxon>Chromadorea</taxon>
        <taxon>Rhabditida</taxon>
        <taxon>Tylenchina</taxon>
        <taxon>Panagrolaimomorpha</taxon>
        <taxon>Strongyloidoidea</taxon>
        <taxon>Steinernematidae</taxon>
        <taxon>Steinernema</taxon>
    </lineage>
</organism>
<dbReference type="Pfam" id="PF04791">
    <property type="entry name" value="LMBR1"/>
    <property type="match status" value="1"/>
</dbReference>
<proteinExistence type="inferred from homology"/>
<name>A0A1I7YLE8_9BILA</name>
<keyword evidence="3" id="KW-1185">Reference proteome</keyword>
<reference evidence="4" key="1">
    <citation type="submission" date="2016-11" db="UniProtKB">
        <authorList>
            <consortium name="WormBaseParasite"/>
        </authorList>
    </citation>
    <scope>IDENTIFICATION</scope>
</reference>
<dbReference type="AlphaFoldDB" id="A0A1I7YLE8"/>
<dbReference type="PANTHER" id="PTHR12625:SF0">
    <property type="entry name" value="PROTEIN LILIPOD"/>
    <property type="match status" value="1"/>
</dbReference>
<dbReference type="Proteomes" id="UP000095287">
    <property type="component" value="Unplaced"/>
</dbReference>
<protein>
    <submittedName>
        <fullName evidence="4">G_PROTEIN_RECEP_F1_2 domain-containing protein</fullName>
    </submittedName>
</protein>
<dbReference type="PRINTS" id="PR01692">
    <property type="entry name" value="LIPOCALINIMR"/>
</dbReference>
<dbReference type="WBParaSite" id="L893_g17542.t1">
    <property type="protein sequence ID" value="L893_g17542.t1"/>
    <property type="gene ID" value="L893_g17542"/>
</dbReference>
<accession>A0A1I7YLE8</accession>
<sequence length="104" mass="11280">MRLKPSKGKTSMTSVIGNCATVLILSSALPVFARILGLTTFDLLGAYGSLSWLSSFRLVWSYNVLFAGATVLCLVNKFTAPVRKEFFKRLSAIGCSRKGSLKAE</sequence>
<keyword evidence="2" id="KW-0472">Membrane</keyword>
<dbReference type="GO" id="GO:0005886">
    <property type="term" value="C:plasma membrane"/>
    <property type="evidence" value="ECO:0007669"/>
    <property type="project" value="TreeGrafter"/>
</dbReference>
<dbReference type="InterPro" id="IPR006876">
    <property type="entry name" value="LMBR1-like_membr_prot"/>
</dbReference>
<dbReference type="GO" id="GO:0007165">
    <property type="term" value="P:signal transduction"/>
    <property type="evidence" value="ECO:0007669"/>
    <property type="project" value="TreeGrafter"/>
</dbReference>
<evidence type="ECO:0000313" key="4">
    <source>
        <dbReference type="WBParaSite" id="L893_g17542.t1"/>
    </source>
</evidence>
<feature type="transmembrane region" description="Helical" evidence="2">
    <location>
        <begin position="57"/>
        <end position="79"/>
    </location>
</feature>
<dbReference type="PANTHER" id="PTHR12625">
    <property type="entry name" value="LIPOCALIN-1 INTERACTING MEMBRANE RECEPTOR LIMR"/>
    <property type="match status" value="1"/>
</dbReference>
<evidence type="ECO:0000256" key="2">
    <source>
        <dbReference type="SAM" id="Phobius"/>
    </source>
</evidence>
<keyword evidence="2" id="KW-1133">Transmembrane helix</keyword>
<comment type="similarity">
    <text evidence="1">Belongs to the LIMR family.</text>
</comment>
<dbReference type="GO" id="GO:0004888">
    <property type="term" value="F:transmembrane signaling receptor activity"/>
    <property type="evidence" value="ECO:0007669"/>
    <property type="project" value="TreeGrafter"/>
</dbReference>
<evidence type="ECO:0000256" key="1">
    <source>
        <dbReference type="ARBA" id="ARBA00010487"/>
    </source>
</evidence>
<dbReference type="InterPro" id="IPR008075">
    <property type="entry name" value="LIMR"/>
</dbReference>
<keyword evidence="2" id="KW-0812">Transmembrane</keyword>
<evidence type="ECO:0000313" key="3">
    <source>
        <dbReference type="Proteomes" id="UP000095287"/>
    </source>
</evidence>